<evidence type="ECO:0000313" key="18">
    <source>
        <dbReference type="Proteomes" id="UP000190625"/>
    </source>
</evidence>
<evidence type="ECO:0000259" key="16">
    <source>
        <dbReference type="PROSITE" id="PS51839"/>
    </source>
</evidence>
<dbReference type="InterPro" id="IPR004108">
    <property type="entry name" value="Fe_hydrogenase_lsu_C"/>
</dbReference>
<keyword evidence="7" id="KW-0677">Repeat</keyword>
<evidence type="ECO:0000256" key="3">
    <source>
        <dbReference type="ARBA" id="ARBA00005404"/>
    </source>
</evidence>
<keyword evidence="12" id="KW-0472">Membrane</keyword>
<organism evidence="17 18">
    <name type="scientific">Selenihalanaerobacter shriftii</name>
    <dbReference type="NCBI Taxonomy" id="142842"/>
    <lineage>
        <taxon>Bacteria</taxon>
        <taxon>Bacillati</taxon>
        <taxon>Bacillota</taxon>
        <taxon>Clostridia</taxon>
        <taxon>Halanaerobiales</taxon>
        <taxon>Halobacteroidaceae</taxon>
        <taxon>Selenihalanaerobacter</taxon>
    </lineage>
</organism>
<dbReference type="RefSeq" id="WP_078810071.1">
    <property type="nucleotide sequence ID" value="NZ_FUWM01000012.1"/>
</dbReference>
<dbReference type="Gene3D" id="3.30.70.20">
    <property type="match status" value="1"/>
</dbReference>
<dbReference type="SUPFAM" id="SSF54862">
    <property type="entry name" value="4Fe-4S ferredoxins"/>
    <property type="match status" value="1"/>
</dbReference>
<feature type="domain" description="2Fe-2S ferredoxin-type" evidence="14">
    <location>
        <begin position="1"/>
        <end position="76"/>
    </location>
</feature>
<keyword evidence="9" id="KW-0408">Iron</keyword>
<dbReference type="Gene3D" id="3.10.20.740">
    <property type="match status" value="1"/>
</dbReference>
<feature type="domain" description="4Fe-4S ferredoxin-type" evidence="15">
    <location>
        <begin position="177"/>
        <end position="207"/>
    </location>
</feature>
<comment type="subcellular location">
    <subcellularLocation>
        <location evidence="2">Membrane</location>
    </subcellularLocation>
</comment>
<evidence type="ECO:0000256" key="7">
    <source>
        <dbReference type="ARBA" id="ARBA00022737"/>
    </source>
</evidence>
<dbReference type="InterPro" id="IPR000283">
    <property type="entry name" value="NADH_UbQ_OxRdtase_75kDa_su_CS"/>
</dbReference>
<dbReference type="PROSITE" id="PS51839">
    <property type="entry name" value="4FE4S_HC3"/>
    <property type="match status" value="1"/>
</dbReference>
<dbReference type="OrthoDB" id="9805142at2"/>
<comment type="cofactor">
    <cofactor evidence="1">
        <name>[4Fe-4S] cluster</name>
        <dbReference type="ChEBI" id="CHEBI:49883"/>
    </cofactor>
</comment>
<dbReference type="SMART" id="SM00929">
    <property type="entry name" value="NADH-G_4Fe-4S_3"/>
    <property type="match status" value="1"/>
</dbReference>
<reference evidence="18" key="1">
    <citation type="submission" date="2017-02" db="EMBL/GenBank/DDBJ databases">
        <authorList>
            <person name="Varghese N."/>
            <person name="Submissions S."/>
        </authorList>
    </citation>
    <scope>NUCLEOTIDE SEQUENCE [LARGE SCALE GENOMIC DNA]</scope>
    <source>
        <strain evidence="18">ATCC BAA-73</strain>
    </source>
</reference>
<dbReference type="InterPro" id="IPR049830">
    <property type="entry name" value="HndD"/>
</dbReference>
<evidence type="ECO:0000256" key="2">
    <source>
        <dbReference type="ARBA" id="ARBA00004370"/>
    </source>
</evidence>
<evidence type="ECO:0000256" key="6">
    <source>
        <dbReference type="ARBA" id="ARBA00022723"/>
    </source>
</evidence>
<dbReference type="InterPro" id="IPR013352">
    <property type="entry name" value="Fe_hydrogenase_subset"/>
</dbReference>
<dbReference type="InterPro" id="IPR003149">
    <property type="entry name" value="Fe_hydrogenase_ssu"/>
</dbReference>
<dbReference type="GO" id="GO:0051537">
    <property type="term" value="F:2 iron, 2 sulfur cluster binding"/>
    <property type="evidence" value="ECO:0007669"/>
    <property type="project" value="UniProtKB-KW"/>
</dbReference>
<evidence type="ECO:0000256" key="10">
    <source>
        <dbReference type="ARBA" id="ARBA00023014"/>
    </source>
</evidence>
<dbReference type="Gene3D" id="3.40.50.1780">
    <property type="match status" value="1"/>
</dbReference>
<dbReference type="PROSITE" id="PS00641">
    <property type="entry name" value="COMPLEX1_75K_1"/>
    <property type="match status" value="1"/>
</dbReference>
<keyword evidence="18" id="KW-1185">Reference proteome</keyword>
<evidence type="ECO:0000313" key="17">
    <source>
        <dbReference type="EMBL" id="SJZ70855.1"/>
    </source>
</evidence>
<dbReference type="InterPro" id="IPR017900">
    <property type="entry name" value="4Fe4S_Fe_S_CS"/>
</dbReference>
<dbReference type="Gene3D" id="3.40.950.10">
    <property type="entry name" value="Fe-only Hydrogenase (Larger Subunit), Chain L, domain 3"/>
    <property type="match status" value="1"/>
</dbReference>
<evidence type="ECO:0000256" key="12">
    <source>
        <dbReference type="ARBA" id="ARBA00023136"/>
    </source>
</evidence>
<dbReference type="InterPro" id="IPR001041">
    <property type="entry name" value="2Fe-2S_ferredoxin-type"/>
</dbReference>
<keyword evidence="5" id="KW-0001">2Fe-2S</keyword>
<protein>
    <submittedName>
        <fullName evidence="17">NAD(P)-dependent iron-only hydrogenase catalytic subunit</fullName>
    </submittedName>
</protein>
<dbReference type="CDD" id="cd00207">
    <property type="entry name" value="fer2"/>
    <property type="match status" value="1"/>
</dbReference>
<dbReference type="GO" id="GO:0042773">
    <property type="term" value="P:ATP synthesis coupled electron transport"/>
    <property type="evidence" value="ECO:0007669"/>
    <property type="project" value="InterPro"/>
</dbReference>
<dbReference type="GO" id="GO:0005506">
    <property type="term" value="F:iron ion binding"/>
    <property type="evidence" value="ECO:0007669"/>
    <property type="project" value="InterPro"/>
</dbReference>
<dbReference type="FunFam" id="3.10.20.740:FF:000004">
    <property type="entry name" value="NADH-quinone oxidoreductase"/>
    <property type="match status" value="1"/>
</dbReference>
<evidence type="ECO:0000256" key="1">
    <source>
        <dbReference type="ARBA" id="ARBA00001966"/>
    </source>
</evidence>
<evidence type="ECO:0000256" key="9">
    <source>
        <dbReference type="ARBA" id="ARBA00023004"/>
    </source>
</evidence>
<dbReference type="PROSITE" id="PS51379">
    <property type="entry name" value="4FE4S_FER_2"/>
    <property type="match status" value="2"/>
</dbReference>
<dbReference type="GO" id="GO:0008901">
    <property type="term" value="F:ferredoxin hydrogenase activity"/>
    <property type="evidence" value="ECO:0007669"/>
    <property type="project" value="InterPro"/>
</dbReference>
<dbReference type="EMBL" id="FUWM01000012">
    <property type="protein sequence ID" value="SJZ70855.1"/>
    <property type="molecule type" value="Genomic_DNA"/>
</dbReference>
<dbReference type="NCBIfam" id="NF040763">
    <property type="entry name" value="FeFe_hydrog_A6"/>
    <property type="match status" value="1"/>
</dbReference>
<sequence>MEVIIDGQNFEVKANQTVLKAAKEKGIKIPTLCYLKDINEIGACRICIVEIEGQGYQTACTFPVSEGLKITTNSPEIRRLRRLNLELILANHPQDCLKCERNTNCELQKLSKDLGIEKVRFTQETSDYKLDKTTPSIVRDYSKCIKCRRCVSVCEKVQGVKALYPNQRSSKAIISPGYKQVLKDVACTYCGQCIHACPVAAIKEIDDTERVWQELSNENKHVVIQIAPAVRVALGEEFGLDPGTPITEKLVTAARRLGFDKIFDTVFSADLTIVEEGNELLSRLQNDGPLPLFTSCSPGWIKYMEHFHSDLLPHLSSCKSPQQMFGALVKSYYAETKNIAPEDIVVVSVMPCTAKKFEATREEMEVDGNRDVDLVLTTRELARMLKVSGVELLDLPVGEFDDPLGITTGAGDIFGVTGGVMEAALRTVYEKVTNDELERLDFTQVRGFEGVREASVELDGQKVNVAVINGLGNVDEVLAAIKDGKKEYHFVEVMTCPGGCVGGGGQPIPTNQEILSQRGAGLYDIDQSKKIRKSHENPIIEEIYQSYLGQIGGEKAHSLLHTTYQERDQY</sequence>
<keyword evidence="10" id="KW-0411">Iron-sulfur</keyword>
<evidence type="ECO:0000259" key="15">
    <source>
        <dbReference type="PROSITE" id="PS51379"/>
    </source>
</evidence>
<dbReference type="STRING" id="142842.SAMN02745118_01600"/>
<name>A0A1T4MVR1_9FIRM</name>
<evidence type="ECO:0000259" key="14">
    <source>
        <dbReference type="PROSITE" id="PS51085"/>
    </source>
</evidence>
<dbReference type="SUPFAM" id="SSF54292">
    <property type="entry name" value="2Fe-2S ferredoxin-like"/>
    <property type="match status" value="1"/>
</dbReference>
<evidence type="ECO:0000256" key="13">
    <source>
        <dbReference type="ARBA" id="ARBA00034078"/>
    </source>
</evidence>
<feature type="domain" description="4Fe-4S His(Cys)3-ligated-type" evidence="16">
    <location>
        <begin position="76"/>
        <end position="115"/>
    </location>
</feature>
<dbReference type="Pfam" id="PF12838">
    <property type="entry name" value="Fer4_7"/>
    <property type="match status" value="1"/>
</dbReference>
<evidence type="ECO:0000256" key="8">
    <source>
        <dbReference type="ARBA" id="ARBA00022967"/>
    </source>
</evidence>
<keyword evidence="11" id="KW-0520">NAD</keyword>
<dbReference type="InterPro" id="IPR036991">
    <property type="entry name" value="Fe_hydrogenase_ssu_sf"/>
</dbReference>
<dbReference type="GO" id="GO:0051539">
    <property type="term" value="F:4 iron, 4 sulfur cluster binding"/>
    <property type="evidence" value="ECO:0007669"/>
    <property type="project" value="UniProtKB-KW"/>
</dbReference>
<dbReference type="NCBIfam" id="TIGR02512">
    <property type="entry name" value="FeFe_hydrog_A"/>
    <property type="match status" value="1"/>
</dbReference>
<dbReference type="GO" id="GO:0016020">
    <property type="term" value="C:membrane"/>
    <property type="evidence" value="ECO:0007669"/>
    <property type="project" value="UniProtKB-SubCell"/>
</dbReference>
<feature type="domain" description="4Fe-4S ferredoxin-type" evidence="15">
    <location>
        <begin position="135"/>
        <end position="166"/>
    </location>
</feature>
<dbReference type="InterPro" id="IPR009016">
    <property type="entry name" value="Fe_hydrogenase"/>
</dbReference>
<comment type="similarity">
    <text evidence="3">Belongs to the complex I 75 kDa subunit family.</text>
</comment>
<dbReference type="SUPFAM" id="SSF53920">
    <property type="entry name" value="Fe-only hydrogenase"/>
    <property type="match status" value="1"/>
</dbReference>
<comment type="cofactor">
    <cofactor evidence="13">
        <name>[2Fe-2S] cluster</name>
        <dbReference type="ChEBI" id="CHEBI:190135"/>
    </cofactor>
</comment>
<dbReference type="PROSITE" id="PS00198">
    <property type="entry name" value="4FE4S_FER_1"/>
    <property type="match status" value="1"/>
</dbReference>
<accession>A0A1T4MVR1</accession>
<dbReference type="Pfam" id="PF02256">
    <property type="entry name" value="Fe_hyd_SSU"/>
    <property type="match status" value="1"/>
</dbReference>
<dbReference type="Pfam" id="PF02906">
    <property type="entry name" value="Fe_hyd_lg_C"/>
    <property type="match status" value="1"/>
</dbReference>
<dbReference type="InterPro" id="IPR017896">
    <property type="entry name" value="4Fe4S_Fe-S-bd"/>
</dbReference>
<dbReference type="PROSITE" id="PS51085">
    <property type="entry name" value="2FE2S_FER_2"/>
    <property type="match status" value="1"/>
</dbReference>
<dbReference type="AlphaFoldDB" id="A0A1T4MVR1"/>
<gene>
    <name evidence="17" type="ORF">SAMN02745118_01600</name>
</gene>
<dbReference type="SMART" id="SM00902">
    <property type="entry name" value="Fe_hyd_SSU"/>
    <property type="match status" value="1"/>
</dbReference>
<dbReference type="InterPro" id="IPR036010">
    <property type="entry name" value="2Fe-2S_ferredoxin-like_sf"/>
</dbReference>
<keyword evidence="6" id="KW-0479">Metal-binding</keyword>
<dbReference type="InterPro" id="IPR050340">
    <property type="entry name" value="Cytosolic_Fe-S_CAF"/>
</dbReference>
<proteinExistence type="inferred from homology"/>
<dbReference type="Pfam" id="PF10588">
    <property type="entry name" value="NADH-G_4Fe-4S_3"/>
    <property type="match status" value="1"/>
</dbReference>
<dbReference type="InterPro" id="IPR019574">
    <property type="entry name" value="NADH_UbQ_OxRdtase_Gsu_4Fe4S-bd"/>
</dbReference>
<dbReference type="PANTHER" id="PTHR11615">
    <property type="entry name" value="NITRATE, FORMATE, IRON DEHYDROGENASE"/>
    <property type="match status" value="1"/>
</dbReference>
<keyword evidence="8" id="KW-1278">Translocase</keyword>
<evidence type="ECO:0000256" key="11">
    <source>
        <dbReference type="ARBA" id="ARBA00023027"/>
    </source>
</evidence>
<dbReference type="Gene3D" id="4.10.260.20">
    <property type="entry name" value="Iron hydrogenase, small subunit"/>
    <property type="match status" value="1"/>
</dbReference>
<evidence type="ECO:0000256" key="4">
    <source>
        <dbReference type="ARBA" id="ARBA00022485"/>
    </source>
</evidence>
<dbReference type="Proteomes" id="UP000190625">
    <property type="component" value="Unassembled WGS sequence"/>
</dbReference>
<dbReference type="FunFam" id="3.30.70.20:FF:000035">
    <property type="entry name" value="Iron hydrogenase 1"/>
    <property type="match status" value="1"/>
</dbReference>
<evidence type="ECO:0000256" key="5">
    <source>
        <dbReference type="ARBA" id="ARBA00022714"/>
    </source>
</evidence>
<dbReference type="GO" id="GO:0008137">
    <property type="term" value="F:NADH dehydrogenase (ubiquinone) activity"/>
    <property type="evidence" value="ECO:0007669"/>
    <property type="project" value="InterPro"/>
</dbReference>
<dbReference type="Pfam" id="PF13510">
    <property type="entry name" value="Fer2_4"/>
    <property type="match status" value="1"/>
</dbReference>
<keyword evidence="4" id="KW-0004">4Fe-4S</keyword>